<sequence length="113" mass="13415">MILYGIKTCDTVRKALKWLKANNHLVEFHDFREQGLQQETLELWVKQCGWEQVFNKRSTSFRALEPHEKEALDENKAIKLMLQHPTLVKRPVLVNQDQIFIGFKDASYSEWLK</sequence>
<dbReference type="PANTHER" id="PTHR30041">
    <property type="entry name" value="ARSENATE REDUCTASE"/>
    <property type="match status" value="1"/>
</dbReference>
<comment type="similarity">
    <text evidence="1 2">Belongs to the ArsC family.</text>
</comment>
<comment type="caution">
    <text evidence="3">The sequence shown here is derived from an EMBL/GenBank/DDBJ whole genome shotgun (WGS) entry which is preliminary data.</text>
</comment>
<reference evidence="3" key="2">
    <citation type="submission" date="2020-09" db="EMBL/GenBank/DDBJ databases">
        <authorList>
            <person name="Sun Q."/>
            <person name="Ohkuma M."/>
        </authorList>
    </citation>
    <scope>NUCLEOTIDE SEQUENCE</scope>
    <source>
        <strain evidence="3">JCM 30804</strain>
    </source>
</reference>
<keyword evidence="4" id="KW-1185">Reference proteome</keyword>
<dbReference type="RefSeq" id="WP_188921489.1">
    <property type="nucleotide sequence ID" value="NZ_BMPZ01000007.1"/>
</dbReference>
<evidence type="ECO:0000313" key="4">
    <source>
        <dbReference type="Proteomes" id="UP000613743"/>
    </source>
</evidence>
<evidence type="ECO:0000256" key="2">
    <source>
        <dbReference type="PROSITE-ProRule" id="PRU01282"/>
    </source>
</evidence>
<reference evidence="3" key="1">
    <citation type="journal article" date="2014" name="Int. J. Syst. Evol. Microbiol.">
        <title>Complete genome sequence of Corynebacterium casei LMG S-19264T (=DSM 44701T), isolated from a smear-ripened cheese.</title>
        <authorList>
            <consortium name="US DOE Joint Genome Institute (JGI-PGF)"/>
            <person name="Walter F."/>
            <person name="Albersmeier A."/>
            <person name="Kalinowski J."/>
            <person name="Ruckert C."/>
        </authorList>
    </citation>
    <scope>NUCLEOTIDE SEQUENCE</scope>
    <source>
        <strain evidence="3">JCM 30804</strain>
    </source>
</reference>
<dbReference type="Gene3D" id="3.40.30.10">
    <property type="entry name" value="Glutaredoxin"/>
    <property type="match status" value="1"/>
</dbReference>
<dbReference type="NCBIfam" id="TIGR01617">
    <property type="entry name" value="arsC_related"/>
    <property type="match status" value="1"/>
</dbReference>
<proteinExistence type="inferred from homology"/>
<evidence type="ECO:0000256" key="1">
    <source>
        <dbReference type="ARBA" id="ARBA00007198"/>
    </source>
</evidence>
<dbReference type="InterPro" id="IPR006660">
    <property type="entry name" value="Arsenate_reductase-like"/>
</dbReference>
<evidence type="ECO:0000313" key="3">
    <source>
        <dbReference type="EMBL" id="GGI86940.1"/>
    </source>
</evidence>
<dbReference type="Proteomes" id="UP000613743">
    <property type="component" value="Unassembled WGS sequence"/>
</dbReference>
<gene>
    <name evidence="3" type="ORF">GCM10009332_25320</name>
</gene>
<organism evidence="3 4">
    <name type="scientific">Shewanella gelidii</name>
    <dbReference type="NCBI Taxonomy" id="1642821"/>
    <lineage>
        <taxon>Bacteria</taxon>
        <taxon>Pseudomonadati</taxon>
        <taxon>Pseudomonadota</taxon>
        <taxon>Gammaproteobacteria</taxon>
        <taxon>Alteromonadales</taxon>
        <taxon>Shewanellaceae</taxon>
        <taxon>Shewanella</taxon>
    </lineage>
</organism>
<dbReference type="EMBL" id="BMPZ01000007">
    <property type="protein sequence ID" value="GGI86940.1"/>
    <property type="molecule type" value="Genomic_DNA"/>
</dbReference>
<dbReference type="SUPFAM" id="SSF52833">
    <property type="entry name" value="Thioredoxin-like"/>
    <property type="match status" value="1"/>
</dbReference>
<dbReference type="InterPro" id="IPR006504">
    <property type="entry name" value="Tscrpt_reg_Spx/MgsR"/>
</dbReference>
<dbReference type="CDD" id="cd03035">
    <property type="entry name" value="ArsC_Yffb"/>
    <property type="match status" value="1"/>
</dbReference>
<dbReference type="AlphaFoldDB" id="A0A917JUA8"/>
<name>A0A917JUA8_9GAMM</name>
<dbReference type="PANTHER" id="PTHR30041:SF8">
    <property type="entry name" value="PROTEIN YFFB"/>
    <property type="match status" value="1"/>
</dbReference>
<dbReference type="Pfam" id="PF03960">
    <property type="entry name" value="ArsC"/>
    <property type="match status" value="1"/>
</dbReference>
<accession>A0A917JUA8</accession>
<protein>
    <submittedName>
        <fullName evidence="3">Arsenate reductase</fullName>
    </submittedName>
</protein>
<dbReference type="InterPro" id="IPR036249">
    <property type="entry name" value="Thioredoxin-like_sf"/>
</dbReference>
<dbReference type="PROSITE" id="PS51353">
    <property type="entry name" value="ARSC"/>
    <property type="match status" value="1"/>
</dbReference>